<protein>
    <recommendedName>
        <fullName evidence="3">Type 4 fimbrial biogenesis protein PilX N-terminal domain-containing protein</fullName>
    </recommendedName>
</protein>
<proteinExistence type="predicted"/>
<sequence>MVIGIGMVLTLLVATMLTTSVSGLVKSNGDQDSAAALAAAYAGIEDYQSRLANDNTYQQYGNAASTFSNPPKTSANPNPYVSKFTSANGNDAFGLGASGTWAKIPGSTRAQYRYEVDNSAYYSTGIIRLRSTGEVGTTVRSEVAELKQNGFINYLYFTDYEVSDPAVSNLNCTPTYDWKTPHDSDCTELQFGPSDDLQGPVHSNDSLLICGSKFESTVETGYRVAGTAKPYNIPSSTCSAAQFTYQAGYAPVYSPPITMPATNLNMKQETRSDLTDTTVPRPGCLYTGPTTITFNDGGTMTVRSPWTVKTNWTADASGNPNGGIISGDCGTPGTGVGQLGSSTGQTINVPQNNLIYVQNVPHTTSNDPNYYSTSAKPTGLSCTGAAGGSTTGNGLGYPAAGEVAPTYASGTASYGCDTGDVFVKGTVQGKVTVAAENYVYVTDDLKYSTTDASNNLLGLVGNGAVWVYNPVDSNGALLDTSNTGITIDAAILSVLHTFQVQNYKAAGFKGNLTVLGSIAQKFRGAVGSTTSDRNGNVISRTGYTKVYLYDSRLRYTAPPKFLTPVSTSYGVSTLTETKPAFTANGGDR</sequence>
<evidence type="ECO:0008006" key="3">
    <source>
        <dbReference type="Google" id="ProtNLM"/>
    </source>
</evidence>
<dbReference type="Proteomes" id="UP001321486">
    <property type="component" value="Chromosome"/>
</dbReference>
<accession>A0ABM8GKY6</accession>
<organism evidence="1 2">
    <name type="scientific">Frondihabitans sucicola</name>
    <dbReference type="NCBI Taxonomy" id="1268041"/>
    <lineage>
        <taxon>Bacteria</taxon>
        <taxon>Bacillati</taxon>
        <taxon>Actinomycetota</taxon>
        <taxon>Actinomycetes</taxon>
        <taxon>Micrococcales</taxon>
        <taxon>Microbacteriaceae</taxon>
        <taxon>Frondihabitans</taxon>
    </lineage>
</organism>
<name>A0ABM8GKY6_9MICO</name>
<evidence type="ECO:0000313" key="2">
    <source>
        <dbReference type="Proteomes" id="UP001321486"/>
    </source>
</evidence>
<dbReference type="EMBL" id="AP027732">
    <property type="protein sequence ID" value="BDZ49060.1"/>
    <property type="molecule type" value="Genomic_DNA"/>
</dbReference>
<gene>
    <name evidence="1" type="ORF">GCM10025867_13010</name>
</gene>
<reference evidence="2" key="1">
    <citation type="journal article" date="2019" name="Int. J. Syst. Evol. Microbiol.">
        <title>The Global Catalogue of Microorganisms (GCM) 10K type strain sequencing project: providing services to taxonomists for standard genome sequencing and annotation.</title>
        <authorList>
            <consortium name="The Broad Institute Genomics Platform"/>
            <consortium name="The Broad Institute Genome Sequencing Center for Infectious Disease"/>
            <person name="Wu L."/>
            <person name="Ma J."/>
        </authorList>
    </citation>
    <scope>NUCLEOTIDE SEQUENCE [LARGE SCALE GENOMIC DNA]</scope>
    <source>
        <strain evidence="2">NBRC 108728</strain>
    </source>
</reference>
<keyword evidence="2" id="KW-1185">Reference proteome</keyword>
<evidence type="ECO:0000313" key="1">
    <source>
        <dbReference type="EMBL" id="BDZ49060.1"/>
    </source>
</evidence>